<dbReference type="OrthoDB" id="1913693at2759"/>
<keyword evidence="6" id="KW-0808">Transferase</keyword>
<dbReference type="GO" id="GO:0016020">
    <property type="term" value="C:membrane"/>
    <property type="evidence" value="ECO:0007669"/>
    <property type="project" value="UniProtKB-SubCell"/>
</dbReference>
<comment type="catalytic activity">
    <reaction evidence="17">
        <text>L-threonyl-[protein] + ATP = O-phospho-L-threonyl-[protein] + ADP + H(+)</text>
        <dbReference type="Rhea" id="RHEA:46608"/>
        <dbReference type="Rhea" id="RHEA-COMP:11060"/>
        <dbReference type="Rhea" id="RHEA-COMP:11605"/>
        <dbReference type="ChEBI" id="CHEBI:15378"/>
        <dbReference type="ChEBI" id="CHEBI:30013"/>
        <dbReference type="ChEBI" id="CHEBI:30616"/>
        <dbReference type="ChEBI" id="CHEBI:61977"/>
        <dbReference type="ChEBI" id="CHEBI:456216"/>
        <dbReference type="EC" id="2.7.11.1"/>
    </reaction>
</comment>
<evidence type="ECO:0000256" key="3">
    <source>
        <dbReference type="ARBA" id="ARBA00022527"/>
    </source>
</evidence>
<dbReference type="Pfam" id="PF23598">
    <property type="entry name" value="LRR_14"/>
    <property type="match status" value="1"/>
</dbReference>
<dbReference type="PROSITE" id="PS00109">
    <property type="entry name" value="PROTEIN_KINASE_TYR"/>
    <property type="match status" value="1"/>
</dbReference>
<dbReference type="SUPFAM" id="SSF52047">
    <property type="entry name" value="RNI-like"/>
    <property type="match status" value="2"/>
</dbReference>
<evidence type="ECO:0000256" key="11">
    <source>
        <dbReference type="ARBA" id="ARBA00022777"/>
    </source>
</evidence>
<evidence type="ECO:0000313" key="23">
    <source>
        <dbReference type="RefSeq" id="XP_008802427.2"/>
    </source>
</evidence>
<dbReference type="InterPro" id="IPR050647">
    <property type="entry name" value="Plant_LRR-RLKs"/>
</dbReference>
<dbReference type="InterPro" id="IPR055414">
    <property type="entry name" value="LRR_R13L4/SHOC2-like"/>
</dbReference>
<feature type="transmembrane region" description="Helical" evidence="19">
    <location>
        <begin position="593"/>
        <end position="616"/>
    </location>
</feature>
<dbReference type="FunFam" id="3.80.10.10:FF:000095">
    <property type="entry name" value="LRR receptor-like serine/threonine-protein kinase GSO1"/>
    <property type="match status" value="1"/>
</dbReference>
<dbReference type="PROSITE" id="PS50011">
    <property type="entry name" value="PROTEIN_KINASE_DOM"/>
    <property type="match status" value="1"/>
</dbReference>
<reference evidence="23" key="2">
    <citation type="submission" date="2025-08" db="UniProtKB">
        <authorList>
            <consortium name="RefSeq"/>
        </authorList>
    </citation>
    <scope>IDENTIFICATION</scope>
    <source>
        <tissue evidence="23">Young leaves</tissue>
    </source>
</reference>
<dbReference type="FunFam" id="3.30.200.20:FF:000309">
    <property type="entry name" value="Leucine-rich repeat receptor protein kinase MSP1"/>
    <property type="match status" value="1"/>
</dbReference>
<dbReference type="InterPro" id="IPR008266">
    <property type="entry name" value="Tyr_kinase_AS"/>
</dbReference>
<keyword evidence="22" id="KW-1185">Reference proteome</keyword>
<keyword evidence="9" id="KW-0677">Repeat</keyword>
<dbReference type="Gene3D" id="3.30.200.20">
    <property type="entry name" value="Phosphorylase Kinase, domain 1"/>
    <property type="match status" value="1"/>
</dbReference>
<dbReference type="Gene3D" id="1.10.510.10">
    <property type="entry name" value="Transferase(Phosphotransferase) domain 1"/>
    <property type="match status" value="1"/>
</dbReference>
<dbReference type="InterPro" id="IPR011009">
    <property type="entry name" value="Kinase-like_dom_sf"/>
</dbReference>
<dbReference type="InterPro" id="IPR013210">
    <property type="entry name" value="LRR_N_plant-typ"/>
</dbReference>
<keyword evidence="7 19" id="KW-0812">Transmembrane</keyword>
<evidence type="ECO:0000256" key="6">
    <source>
        <dbReference type="ARBA" id="ARBA00022679"/>
    </source>
</evidence>
<keyword evidence="14 19" id="KW-0472">Membrane</keyword>
<keyword evidence="11" id="KW-0418">Kinase</keyword>
<dbReference type="Gene3D" id="3.80.10.10">
    <property type="entry name" value="Ribonuclease Inhibitor"/>
    <property type="match status" value="3"/>
</dbReference>
<dbReference type="FunFam" id="3.80.10.10:FF:000221">
    <property type="entry name" value="Leucine-rich repeat receptor-like protein kinase PXL1"/>
    <property type="match status" value="1"/>
</dbReference>
<dbReference type="GO" id="GO:0004674">
    <property type="term" value="F:protein serine/threonine kinase activity"/>
    <property type="evidence" value="ECO:0007669"/>
    <property type="project" value="UniProtKB-KW"/>
</dbReference>
<feature type="chain" id="PRO_5034771009" description="non-specific serine/threonine protein kinase" evidence="20">
    <location>
        <begin position="22"/>
        <end position="927"/>
    </location>
</feature>
<keyword evidence="3" id="KW-0723">Serine/threonine-protein kinase</keyword>
<dbReference type="GO" id="GO:0005524">
    <property type="term" value="F:ATP binding"/>
    <property type="evidence" value="ECO:0007669"/>
    <property type="project" value="UniProtKB-KW"/>
</dbReference>
<evidence type="ECO:0000256" key="15">
    <source>
        <dbReference type="ARBA" id="ARBA00023170"/>
    </source>
</evidence>
<dbReference type="GeneID" id="103716270"/>
<accession>A0A8B7CMK3</accession>
<evidence type="ECO:0000256" key="4">
    <source>
        <dbReference type="ARBA" id="ARBA00022553"/>
    </source>
</evidence>
<evidence type="ECO:0000313" key="22">
    <source>
        <dbReference type="Proteomes" id="UP000228380"/>
    </source>
</evidence>
<evidence type="ECO:0000256" key="20">
    <source>
        <dbReference type="SAM" id="SignalP"/>
    </source>
</evidence>
<evidence type="ECO:0000256" key="2">
    <source>
        <dbReference type="ARBA" id="ARBA00012513"/>
    </source>
</evidence>
<dbReference type="SUPFAM" id="SSF56112">
    <property type="entry name" value="Protein kinase-like (PK-like)"/>
    <property type="match status" value="1"/>
</dbReference>
<keyword evidence="4" id="KW-0597">Phosphoprotein</keyword>
<reference evidence="22" key="1">
    <citation type="journal article" date="2019" name="Nat. Commun.">
        <title>Genome-wide association mapping of date palm fruit traits.</title>
        <authorList>
            <person name="Hazzouri K.M."/>
            <person name="Gros-Balthazard M."/>
            <person name="Flowers J.M."/>
            <person name="Copetti D."/>
            <person name="Lemansour A."/>
            <person name="Lebrun M."/>
            <person name="Masmoudi K."/>
            <person name="Ferrand S."/>
            <person name="Dhar M.I."/>
            <person name="Fresquez Z.A."/>
            <person name="Rosas U."/>
            <person name="Zhang J."/>
            <person name="Talag J."/>
            <person name="Lee S."/>
            <person name="Kudrna D."/>
            <person name="Powell R.F."/>
            <person name="Leitch I.J."/>
            <person name="Krueger R.R."/>
            <person name="Wing R.A."/>
            <person name="Amiri K.M.A."/>
            <person name="Purugganan M.D."/>
        </authorList>
    </citation>
    <scope>NUCLEOTIDE SEQUENCE [LARGE SCALE GENOMIC DNA]</scope>
    <source>
        <strain evidence="22">cv. Khalas</strain>
    </source>
</reference>
<keyword evidence="13 19" id="KW-1133">Transmembrane helix</keyword>
<evidence type="ECO:0000256" key="5">
    <source>
        <dbReference type="ARBA" id="ARBA00022614"/>
    </source>
</evidence>
<dbReference type="Pfam" id="PF00560">
    <property type="entry name" value="LRR_1"/>
    <property type="match status" value="5"/>
</dbReference>
<feature type="signal peptide" evidence="20">
    <location>
        <begin position="1"/>
        <end position="21"/>
    </location>
</feature>
<dbReference type="PANTHER" id="PTHR48056:SF42">
    <property type="entry name" value="MDIS1-INTERACTING RECEPTOR LIKE KINASE 2-LIKE"/>
    <property type="match status" value="1"/>
</dbReference>
<dbReference type="PANTHER" id="PTHR48056">
    <property type="entry name" value="LRR RECEPTOR-LIKE SERINE/THREONINE-PROTEIN KINASE-RELATED"/>
    <property type="match status" value="1"/>
</dbReference>
<evidence type="ECO:0000256" key="12">
    <source>
        <dbReference type="ARBA" id="ARBA00022840"/>
    </source>
</evidence>
<dbReference type="InterPro" id="IPR001611">
    <property type="entry name" value="Leu-rich_rpt"/>
</dbReference>
<evidence type="ECO:0000256" key="19">
    <source>
        <dbReference type="SAM" id="Phobius"/>
    </source>
</evidence>
<organism evidence="22 23">
    <name type="scientific">Phoenix dactylifera</name>
    <name type="common">Date palm</name>
    <dbReference type="NCBI Taxonomy" id="42345"/>
    <lineage>
        <taxon>Eukaryota</taxon>
        <taxon>Viridiplantae</taxon>
        <taxon>Streptophyta</taxon>
        <taxon>Embryophyta</taxon>
        <taxon>Tracheophyta</taxon>
        <taxon>Spermatophyta</taxon>
        <taxon>Magnoliopsida</taxon>
        <taxon>Liliopsida</taxon>
        <taxon>Arecaceae</taxon>
        <taxon>Coryphoideae</taxon>
        <taxon>Phoeniceae</taxon>
        <taxon>Phoenix</taxon>
    </lineage>
</organism>
<dbReference type="GO" id="GO:0009653">
    <property type="term" value="P:anatomical structure morphogenesis"/>
    <property type="evidence" value="ECO:0007669"/>
    <property type="project" value="UniProtKB-ARBA"/>
</dbReference>
<keyword evidence="16" id="KW-0325">Glycoprotein</keyword>
<evidence type="ECO:0000259" key="21">
    <source>
        <dbReference type="PROSITE" id="PS50011"/>
    </source>
</evidence>
<feature type="domain" description="Protein kinase" evidence="21">
    <location>
        <begin position="658"/>
        <end position="927"/>
    </location>
</feature>
<dbReference type="RefSeq" id="XP_008802427.2">
    <property type="nucleotide sequence ID" value="XM_008804205.4"/>
</dbReference>
<dbReference type="InterPro" id="IPR000719">
    <property type="entry name" value="Prot_kinase_dom"/>
</dbReference>
<evidence type="ECO:0000256" key="16">
    <source>
        <dbReference type="ARBA" id="ARBA00023180"/>
    </source>
</evidence>
<dbReference type="EC" id="2.7.11.1" evidence="2"/>
<comment type="subcellular location">
    <subcellularLocation>
        <location evidence="1">Membrane</location>
        <topology evidence="1">Single-pass type I membrane protein</topology>
    </subcellularLocation>
</comment>
<evidence type="ECO:0000256" key="14">
    <source>
        <dbReference type="ARBA" id="ARBA00023136"/>
    </source>
</evidence>
<evidence type="ECO:0000256" key="1">
    <source>
        <dbReference type="ARBA" id="ARBA00004479"/>
    </source>
</evidence>
<dbReference type="FunFam" id="3.80.10.10:FF:000400">
    <property type="entry name" value="Nuclear pore complex protein NUP107"/>
    <property type="match status" value="1"/>
</dbReference>
<dbReference type="Pfam" id="PF00069">
    <property type="entry name" value="Pkinase"/>
    <property type="match status" value="1"/>
</dbReference>
<keyword evidence="5" id="KW-0433">Leucine-rich repeat</keyword>
<protein>
    <recommendedName>
        <fullName evidence="2">non-specific serine/threonine protein kinase</fullName>
        <ecNumber evidence="2">2.7.11.1</ecNumber>
    </recommendedName>
</protein>
<keyword evidence="10" id="KW-0547">Nucleotide-binding</keyword>
<evidence type="ECO:0000256" key="18">
    <source>
        <dbReference type="ARBA" id="ARBA00048679"/>
    </source>
</evidence>
<keyword evidence="8 20" id="KW-0732">Signal</keyword>
<dbReference type="SMART" id="SM00369">
    <property type="entry name" value="LRR_TYP"/>
    <property type="match status" value="8"/>
</dbReference>
<sequence>MVAPRCFSFLAFPLILHLAISLSSNGAVAESEAEALLRWRSTISDRPLNSWPLANASSTSPCNWTRITCNNLGSITGLSLQNLSLNGTLNNFSFSSFPSLIHLNLSFNELYGAIPPGVGALTNLSTLDLSSNMFSGALPLSLASLKNMVSLNLAANDLTGHVPPSLGNLTSLSYLSLSNNHFNGLIPSSLGNLARLLYLDLSINQIYGPIPPEIWNLRNLSTLALHINKLSGSLPPAIGNLSSLTVLFICENSLSGSLPQELANLTKLVALYASLNQFSGSLPEGLCYGCSLKFFTADNNQFTGSIPTSLANCTSLTRLRLNKNKFTGNISEAFGLYPRLRYIDLSSNDFYGEISRNWRYLQDLTAIKMSKNRISGSIPAELGELTQLGVLDLSLNQLSGDIPKEIGKLGQLYNLSLSGNNLAGRIPAEIGELSNLQLLDISANNLTGNIPTQLGNCIKLQYLKLSNNELSGRIPNQMGNLEHLQSLLDLSQNSLSGEITPQIGNLQMLESLNLSHNKLSGLIPSSLGSMFSLSTIDLSYNDLEGPLPNGRVFKQASIDAFMNNKDLCGEIKGLSPCNSSYTSVRHSKNKHHMMIIIILIPSALVILLVSVGGFGFSKWRLKRSHIINSQVSSEDRLLEWNYDGRIVYRDIIEATENFDNKYCIGVGGCGTVYKTQLRNGKVLAVKKPHRSEDGSYFDQESKNEILTLMKIRHRNIVKLYGYCSHAQCFFLMYDYIERGSLKTILESDERALELEWPKRLQIIKGMAHALSYMHNDCNPRIVHRDISSKNVLVNHDFEAVISDFGTARILKPDSSNWTTFAGTYGYAAPELAYTGIVTMRCDVYSFGVVAVEVLMGRHPGELITSLPSKSHGNILIQDLLDHRLPPPTKEYMNDITSAMALAVECINPDPQYRPSMQQISQELSAGG</sequence>
<keyword evidence="12" id="KW-0067">ATP-binding</keyword>
<dbReference type="FunFam" id="1.10.510.10:FF:000445">
    <property type="entry name" value="MDIS1-interacting receptor like kinase 2"/>
    <property type="match status" value="1"/>
</dbReference>
<dbReference type="Pfam" id="PF08263">
    <property type="entry name" value="LRRNT_2"/>
    <property type="match status" value="1"/>
</dbReference>
<evidence type="ECO:0000256" key="10">
    <source>
        <dbReference type="ARBA" id="ARBA00022741"/>
    </source>
</evidence>
<name>A0A8B7CMK3_PHODC</name>
<comment type="catalytic activity">
    <reaction evidence="18">
        <text>L-seryl-[protein] + ATP = O-phospho-L-seryl-[protein] + ADP + H(+)</text>
        <dbReference type="Rhea" id="RHEA:17989"/>
        <dbReference type="Rhea" id="RHEA-COMP:9863"/>
        <dbReference type="Rhea" id="RHEA-COMP:11604"/>
        <dbReference type="ChEBI" id="CHEBI:15378"/>
        <dbReference type="ChEBI" id="CHEBI:29999"/>
        <dbReference type="ChEBI" id="CHEBI:30616"/>
        <dbReference type="ChEBI" id="CHEBI:83421"/>
        <dbReference type="ChEBI" id="CHEBI:456216"/>
        <dbReference type="EC" id="2.7.11.1"/>
    </reaction>
</comment>
<dbReference type="InterPro" id="IPR032675">
    <property type="entry name" value="LRR_dom_sf"/>
</dbReference>
<dbReference type="KEGG" id="pda:103716270"/>
<dbReference type="AlphaFoldDB" id="A0A8B7CMK3"/>
<evidence type="ECO:0000256" key="17">
    <source>
        <dbReference type="ARBA" id="ARBA00047899"/>
    </source>
</evidence>
<gene>
    <name evidence="23" type="primary">LOC103716270</name>
</gene>
<dbReference type="InterPro" id="IPR003591">
    <property type="entry name" value="Leu-rich_rpt_typical-subtyp"/>
</dbReference>
<evidence type="ECO:0000256" key="13">
    <source>
        <dbReference type="ARBA" id="ARBA00022989"/>
    </source>
</evidence>
<dbReference type="GO" id="GO:0099402">
    <property type="term" value="P:plant organ development"/>
    <property type="evidence" value="ECO:0007669"/>
    <property type="project" value="UniProtKB-ARBA"/>
</dbReference>
<dbReference type="GO" id="GO:0033612">
    <property type="term" value="F:receptor serine/threonine kinase binding"/>
    <property type="evidence" value="ECO:0007669"/>
    <property type="project" value="TreeGrafter"/>
</dbReference>
<proteinExistence type="predicted"/>
<keyword evidence="15" id="KW-0675">Receptor</keyword>
<dbReference type="PRINTS" id="PR00019">
    <property type="entry name" value="LEURICHRPT"/>
</dbReference>
<dbReference type="Proteomes" id="UP000228380">
    <property type="component" value="Chromosome 2"/>
</dbReference>
<evidence type="ECO:0000256" key="7">
    <source>
        <dbReference type="ARBA" id="ARBA00022692"/>
    </source>
</evidence>
<evidence type="ECO:0000256" key="8">
    <source>
        <dbReference type="ARBA" id="ARBA00022729"/>
    </source>
</evidence>
<evidence type="ECO:0000256" key="9">
    <source>
        <dbReference type="ARBA" id="ARBA00022737"/>
    </source>
</evidence>